<dbReference type="AlphaFoldDB" id="A0A099KXS4"/>
<protein>
    <recommendedName>
        <fullName evidence="3">DUF885 domain-containing protein</fullName>
    </recommendedName>
</protein>
<proteinExistence type="predicted"/>
<evidence type="ECO:0000313" key="2">
    <source>
        <dbReference type="Proteomes" id="UP000029843"/>
    </source>
</evidence>
<dbReference type="EMBL" id="JQED01000005">
    <property type="protein sequence ID" value="KGJ94627.1"/>
    <property type="molecule type" value="Genomic_DNA"/>
</dbReference>
<dbReference type="OrthoDB" id="9769898at2"/>
<dbReference type="RefSeq" id="WP_052056242.1">
    <property type="nucleotide sequence ID" value="NZ_JQED01000005.1"/>
</dbReference>
<dbReference type="PANTHER" id="PTHR33361">
    <property type="entry name" value="GLR0591 PROTEIN"/>
    <property type="match status" value="1"/>
</dbReference>
<evidence type="ECO:0008006" key="3">
    <source>
        <dbReference type="Google" id="ProtNLM"/>
    </source>
</evidence>
<organism evidence="1 2">
    <name type="scientific">Colwellia psychrerythraea</name>
    <name type="common">Vibrio psychroerythus</name>
    <dbReference type="NCBI Taxonomy" id="28229"/>
    <lineage>
        <taxon>Bacteria</taxon>
        <taxon>Pseudomonadati</taxon>
        <taxon>Pseudomonadota</taxon>
        <taxon>Gammaproteobacteria</taxon>
        <taxon>Alteromonadales</taxon>
        <taxon>Colwelliaceae</taxon>
        <taxon>Colwellia</taxon>
    </lineage>
</organism>
<comment type="caution">
    <text evidence="1">The sequence shown here is derived from an EMBL/GenBank/DDBJ whole genome shotgun (WGS) entry which is preliminary data.</text>
</comment>
<evidence type="ECO:0000313" key="1">
    <source>
        <dbReference type="EMBL" id="KGJ94627.1"/>
    </source>
</evidence>
<dbReference type="Pfam" id="PF05960">
    <property type="entry name" value="DUF885"/>
    <property type="match status" value="1"/>
</dbReference>
<name>A0A099KXS4_COLPS</name>
<dbReference type="Proteomes" id="UP000029843">
    <property type="component" value="Unassembled WGS sequence"/>
</dbReference>
<gene>
    <name evidence="1" type="ORF">ND2E_1816</name>
</gene>
<dbReference type="PATRIC" id="fig|28229.4.peg.831"/>
<reference evidence="1 2" key="1">
    <citation type="submission" date="2014-08" db="EMBL/GenBank/DDBJ databases">
        <title>Genomic and Phenotypic Diversity of Colwellia psychrerythraea strains from Disparate Marine Basins.</title>
        <authorList>
            <person name="Techtmann S.M."/>
            <person name="Stelling S.C."/>
            <person name="Utturkar S.M."/>
            <person name="Alshibli N."/>
            <person name="Harris A."/>
            <person name="Brown S.D."/>
            <person name="Hazen T.C."/>
        </authorList>
    </citation>
    <scope>NUCLEOTIDE SEQUENCE [LARGE SCALE GENOMIC DNA]</scope>
    <source>
        <strain evidence="1 2">ND2E</strain>
    </source>
</reference>
<dbReference type="PANTHER" id="PTHR33361:SF2">
    <property type="entry name" value="DUF885 DOMAIN-CONTAINING PROTEIN"/>
    <property type="match status" value="1"/>
</dbReference>
<dbReference type="InterPro" id="IPR010281">
    <property type="entry name" value="DUF885"/>
</dbReference>
<sequence length="489" mass="54710" precursor="true">MNNVTTGLIAITFLFCSTIQAKTLVADAGIAAKPLQACKTDLRYLNQVLGWQVKWPRQWQGTIASSPDSINEALVRWSQVPAAINETIDTLRTNIPTKQTAPRAVVIRVHQQVRDLVEALTSKNSKYIFRETKNKNAIKWNTLIKHEIAPAVAEFEDFIHQEYMPASTADSGFSSFKGGNKCFSSAVKWWTTLNPSLAEIEAIGQKHLNESRKQLLATGKAGDTVESILADLRAQAKENGILPNELITLSESAISRAKNKSQHWFSKEINKKIAITVMPKYMQDSAPAGYYSRAQGDEPASYIINTSRSNERHLMSEVIAFHEGIPGHHLWVTYPRETPSKGYNSGILEGWALYAEYLADEIGLYSSTFDRQGMLTKHLWTASRLIVEPGLHVHGWSRDDAIHFMIKNTVMSRAEIEIEVDRYLAMPGQSLSYMLGADLILSERQRATEILGNSFDIAAFHDVILTSGVRPLPQVTKDIRIWTTNLLAD</sequence>
<accession>A0A099KXS4</accession>